<dbReference type="EMBL" id="AJVK01020735">
    <property type="status" value="NOT_ANNOTATED_CDS"/>
    <property type="molecule type" value="Genomic_DNA"/>
</dbReference>
<accession>A0A1B0CZF5</accession>
<organism evidence="1 2">
    <name type="scientific">Phlebotomus papatasi</name>
    <name type="common">Sandfly</name>
    <dbReference type="NCBI Taxonomy" id="29031"/>
    <lineage>
        <taxon>Eukaryota</taxon>
        <taxon>Metazoa</taxon>
        <taxon>Ecdysozoa</taxon>
        <taxon>Arthropoda</taxon>
        <taxon>Hexapoda</taxon>
        <taxon>Insecta</taxon>
        <taxon>Pterygota</taxon>
        <taxon>Neoptera</taxon>
        <taxon>Endopterygota</taxon>
        <taxon>Diptera</taxon>
        <taxon>Nematocera</taxon>
        <taxon>Psychodoidea</taxon>
        <taxon>Psychodidae</taxon>
        <taxon>Phlebotomus</taxon>
        <taxon>Phlebotomus</taxon>
    </lineage>
</organism>
<dbReference type="EMBL" id="AJVK01020734">
    <property type="status" value="NOT_ANNOTATED_CDS"/>
    <property type="molecule type" value="Genomic_DNA"/>
</dbReference>
<dbReference type="PANTHER" id="PTHR33053:SF24">
    <property type="entry name" value="TRANSPOSASE DOMAIN-CONTAINING PROTEIN"/>
    <property type="match status" value="1"/>
</dbReference>
<dbReference type="Proteomes" id="UP000092462">
    <property type="component" value="Unassembled WGS sequence"/>
</dbReference>
<evidence type="ECO:0000313" key="1">
    <source>
        <dbReference type="EnsemblMetazoa" id="PPAI000477-PA"/>
    </source>
</evidence>
<keyword evidence="2" id="KW-1185">Reference proteome</keyword>
<reference evidence="1" key="1">
    <citation type="submission" date="2022-08" db="UniProtKB">
        <authorList>
            <consortium name="EnsemblMetazoa"/>
        </authorList>
    </citation>
    <scope>IDENTIFICATION</scope>
    <source>
        <strain evidence="1">Israel</strain>
    </source>
</reference>
<dbReference type="PANTHER" id="PTHR33053">
    <property type="entry name" value="PROTEIN, PUTATIVE-RELATED"/>
    <property type="match status" value="1"/>
</dbReference>
<evidence type="ECO:0000313" key="2">
    <source>
        <dbReference type="Proteomes" id="UP000092462"/>
    </source>
</evidence>
<name>A0A1B0CZF5_PHLPP</name>
<dbReference type="VEuPathDB" id="VectorBase:PPAPM1_009042"/>
<protein>
    <submittedName>
        <fullName evidence="1">Uncharacterized protein</fullName>
    </submittedName>
</protein>
<dbReference type="EnsemblMetazoa" id="PPAI000477-RA">
    <property type="protein sequence ID" value="PPAI000477-PA"/>
    <property type="gene ID" value="PPAI000477"/>
</dbReference>
<proteinExistence type="predicted"/>
<dbReference type="VEuPathDB" id="VectorBase:PPAI000477"/>
<dbReference type="AlphaFoldDB" id="A0A1B0CZF5"/>
<sequence>MNGMIPSNDKALMSVTMNLTSTTFAQDHFNDSVEERSDEEVGDTTDQDEAYFEEGLKAWAIDHNETGASINQLLTLLRTHKCFKYLPRDNRTLLQSPQNVNITSMGSDGEFWYNGLGINLKRQFIHMKEDTQISLKIHVDGVQIYRSSKIDFWPILYMVEENPEFPPEVVDIYCGDKKPENSSQFLKQFIDELRDLMENGLIVNGFTLSIKVKCVICDSPARAFIKVIPPPKRRSPIIAAPPGSKTKADLIVMSIQWKDYHEI</sequence>